<gene>
    <name evidence="3" type="ORF">EKN56_05830</name>
</gene>
<protein>
    <submittedName>
        <fullName evidence="3">XRE family transcriptional regulator</fullName>
    </submittedName>
</protein>
<dbReference type="Gene3D" id="1.10.260.40">
    <property type="entry name" value="lambda repressor-like DNA-binding domains"/>
    <property type="match status" value="1"/>
</dbReference>
<feature type="region of interest" description="Disordered" evidence="1">
    <location>
        <begin position="213"/>
        <end position="237"/>
    </location>
</feature>
<reference evidence="3 4" key="1">
    <citation type="submission" date="2019-03" db="EMBL/GenBank/DDBJ databases">
        <title>Pragia sp. nov. isolated from the gut tract of Carduelis flavirostris.</title>
        <authorList>
            <person name="Ge Y."/>
        </authorList>
    </citation>
    <scope>NUCLEOTIDE SEQUENCE [LARGE SCALE GENOMIC DNA]</scope>
    <source>
        <strain evidence="3 4">CF-458</strain>
    </source>
</reference>
<accession>A0A411WIF1</accession>
<evidence type="ECO:0000259" key="2">
    <source>
        <dbReference type="PROSITE" id="PS50943"/>
    </source>
</evidence>
<dbReference type="EMBL" id="CP034752">
    <property type="protein sequence ID" value="QBH95965.1"/>
    <property type="molecule type" value="Genomic_DNA"/>
</dbReference>
<feature type="domain" description="HTH cro/C1-type" evidence="2">
    <location>
        <begin position="45"/>
        <end position="87"/>
    </location>
</feature>
<feature type="compositionally biased region" description="Basic and acidic residues" evidence="1">
    <location>
        <begin position="214"/>
        <end position="237"/>
    </location>
</feature>
<dbReference type="SUPFAM" id="SSF47413">
    <property type="entry name" value="lambda repressor-like DNA-binding domains"/>
    <property type="match status" value="1"/>
</dbReference>
<dbReference type="RefSeq" id="WP_130590945.1">
    <property type="nucleotide sequence ID" value="NZ_CP034752.1"/>
</dbReference>
<dbReference type="CDD" id="cd00093">
    <property type="entry name" value="HTH_XRE"/>
    <property type="match status" value="1"/>
</dbReference>
<dbReference type="InterPro" id="IPR010982">
    <property type="entry name" value="Lambda_DNA-bd_dom_sf"/>
</dbReference>
<evidence type="ECO:0000313" key="3">
    <source>
        <dbReference type="EMBL" id="QBH95965.1"/>
    </source>
</evidence>
<dbReference type="Pfam" id="PF01381">
    <property type="entry name" value="HTH_3"/>
    <property type="match status" value="1"/>
</dbReference>
<evidence type="ECO:0000313" key="4">
    <source>
        <dbReference type="Proteomes" id="UP000293154"/>
    </source>
</evidence>
<dbReference type="OrthoDB" id="5959816at2"/>
<sequence>MSDGYYEKTAFKEEEVKRFFLNSGINLFGKRLKLAMNSNGIKTNTAMAVKCGMSETVIRNYVNGRTYPTLDRLAILAMACNCSVNWLACGDEKEVRIDYKTEKSNINDESNIDPLAFAFNRLHDQEKELIVDFVQREGLNSLLRLISERMQIGTHYNQSIETSDSSVPWVNEEMRGQLKETLISMGFDRKRISTISMLFSLPEAQAREILSQHATHERDGTSQDAINDKQDHNKKAG</sequence>
<dbReference type="Proteomes" id="UP000293154">
    <property type="component" value="Chromosome"/>
</dbReference>
<dbReference type="SMART" id="SM00530">
    <property type="entry name" value="HTH_XRE"/>
    <property type="match status" value="1"/>
</dbReference>
<dbReference type="InterPro" id="IPR001387">
    <property type="entry name" value="Cro/C1-type_HTH"/>
</dbReference>
<dbReference type="KEGG" id="prag:EKN56_05830"/>
<dbReference type="GO" id="GO:0003677">
    <property type="term" value="F:DNA binding"/>
    <property type="evidence" value="ECO:0007669"/>
    <property type="project" value="InterPro"/>
</dbReference>
<dbReference type="AlphaFoldDB" id="A0A411WIF1"/>
<name>A0A411WIF1_9GAMM</name>
<keyword evidence="4" id="KW-1185">Reference proteome</keyword>
<evidence type="ECO:0000256" key="1">
    <source>
        <dbReference type="SAM" id="MobiDB-lite"/>
    </source>
</evidence>
<proteinExistence type="predicted"/>
<dbReference type="PROSITE" id="PS50943">
    <property type="entry name" value="HTH_CROC1"/>
    <property type="match status" value="1"/>
</dbReference>
<organism evidence="3 4">
    <name type="scientific">Limnobaculum zhutongyuii</name>
    <dbReference type="NCBI Taxonomy" id="2498113"/>
    <lineage>
        <taxon>Bacteria</taxon>
        <taxon>Pseudomonadati</taxon>
        <taxon>Pseudomonadota</taxon>
        <taxon>Gammaproteobacteria</taxon>
        <taxon>Enterobacterales</taxon>
        <taxon>Budviciaceae</taxon>
        <taxon>Limnobaculum</taxon>
    </lineage>
</organism>